<dbReference type="InterPro" id="IPR001709">
    <property type="entry name" value="Flavoprot_Pyr_Nucl_cyt_Rdtase"/>
</dbReference>
<dbReference type="GO" id="GO:0005741">
    <property type="term" value="C:mitochondrial outer membrane"/>
    <property type="evidence" value="ECO:0007669"/>
    <property type="project" value="UniProtKB-SubCell"/>
</dbReference>
<dbReference type="SUPFAM" id="SSF63380">
    <property type="entry name" value="Riboflavin synthase domain-like"/>
    <property type="match status" value="1"/>
</dbReference>
<comment type="similarity">
    <text evidence="12">Belongs to the flavoprotein pyridine nucleotide cytochrome reductase family.</text>
</comment>
<dbReference type="Proteomes" id="UP000291116">
    <property type="component" value="Unassembled WGS sequence"/>
</dbReference>
<keyword evidence="10 13" id="KW-0472">Membrane</keyword>
<dbReference type="InterPro" id="IPR008333">
    <property type="entry name" value="Cbr1-like_FAD-bd_dom"/>
</dbReference>
<dbReference type="EMBL" id="CAACVS010000280">
    <property type="protein sequence ID" value="VEU40420.1"/>
    <property type="molecule type" value="Genomic_DNA"/>
</dbReference>
<feature type="binding site" evidence="11">
    <location>
        <position position="188"/>
    </location>
    <ligand>
        <name>FAD</name>
        <dbReference type="ChEBI" id="CHEBI:57692"/>
    </ligand>
</feature>
<keyword evidence="7 13" id="KW-1133">Transmembrane helix</keyword>
<dbReference type="InterPro" id="IPR039261">
    <property type="entry name" value="FNR_nucleotide-bd"/>
</dbReference>
<evidence type="ECO:0000259" key="14">
    <source>
        <dbReference type="PROSITE" id="PS51384"/>
    </source>
</evidence>
<dbReference type="GO" id="GO:0090524">
    <property type="term" value="F:cytochrome-b5 reductase activity, acting on NADH"/>
    <property type="evidence" value="ECO:0007669"/>
    <property type="project" value="UniProtKB-EC"/>
</dbReference>
<evidence type="ECO:0000256" key="11">
    <source>
        <dbReference type="PIRSR" id="PIRSR601834-1"/>
    </source>
</evidence>
<accession>A0A448ZEH8</accession>
<feature type="binding site" evidence="11">
    <location>
        <position position="129"/>
    </location>
    <ligand>
        <name>FAD</name>
        <dbReference type="ChEBI" id="CHEBI:57692"/>
    </ligand>
</feature>
<sequence>MLTDDNLLLAGIVSVVALVLGFLFVSMNKKKTVLPLDDFKPFPLIRKTVLSHDTAEFVFGLPTPDAVLGLPTGQHISLRFYETDKDTGKKTQVMRSYTPVSDNTTLGEVALVVKVYKAGVHPKFPDGGKMSQHLDSLKIGDTIDIKGPKGHMEYLGNGGNYWMKPIGRPKVTKQCDQFIMIAGGTGITPMLQVANYMFRRSNDNVKVNLLYANQTEDDILVRKELEALAKDFPDQFKLHYTVDRPPTDGSWKYSEGFISKDMIEKHCLFNGSSKNTQVLLCGPPPMLKFACFPNLEALGFTKNDWFAF</sequence>
<feature type="binding site" evidence="11">
    <location>
        <position position="97"/>
    </location>
    <ligand>
        <name>FAD</name>
        <dbReference type="ChEBI" id="CHEBI:57692"/>
    </ligand>
</feature>
<name>A0A448ZEH8_9STRA</name>
<dbReference type="PANTHER" id="PTHR19370:SF185">
    <property type="entry name" value="NADH-CYTOCHROME B5 REDUCTASE"/>
    <property type="match status" value="1"/>
</dbReference>
<organism evidence="15 16">
    <name type="scientific">Pseudo-nitzschia multistriata</name>
    <dbReference type="NCBI Taxonomy" id="183589"/>
    <lineage>
        <taxon>Eukaryota</taxon>
        <taxon>Sar</taxon>
        <taxon>Stramenopiles</taxon>
        <taxon>Ochrophyta</taxon>
        <taxon>Bacillariophyta</taxon>
        <taxon>Bacillariophyceae</taxon>
        <taxon>Bacillariophycidae</taxon>
        <taxon>Bacillariales</taxon>
        <taxon>Bacillariaceae</taxon>
        <taxon>Pseudo-nitzschia</taxon>
    </lineage>
</organism>
<dbReference type="SUPFAM" id="SSF52343">
    <property type="entry name" value="Ferredoxin reductase-like, C-terminal NADP-linked domain"/>
    <property type="match status" value="1"/>
</dbReference>
<dbReference type="GO" id="GO:0071949">
    <property type="term" value="F:FAD binding"/>
    <property type="evidence" value="ECO:0007669"/>
    <property type="project" value="TreeGrafter"/>
</dbReference>
<evidence type="ECO:0000256" key="1">
    <source>
        <dbReference type="ARBA" id="ARBA00001974"/>
    </source>
</evidence>
<dbReference type="FunFam" id="3.40.50.80:FF:000019">
    <property type="entry name" value="NADH-cytochrome b5 reductase"/>
    <property type="match status" value="1"/>
</dbReference>
<keyword evidence="16" id="KW-1185">Reference proteome</keyword>
<dbReference type="OrthoDB" id="432685at2759"/>
<evidence type="ECO:0000256" key="5">
    <source>
        <dbReference type="ARBA" id="ARBA00022787"/>
    </source>
</evidence>
<comment type="subcellular location">
    <subcellularLocation>
        <location evidence="2">Mitochondrion outer membrane</location>
    </subcellularLocation>
</comment>
<dbReference type="PRINTS" id="PR00371">
    <property type="entry name" value="FPNCR"/>
</dbReference>
<dbReference type="Gene3D" id="3.40.50.80">
    <property type="entry name" value="Nucleotide-binding domain of ferredoxin-NADP reductase (FNR) module"/>
    <property type="match status" value="1"/>
</dbReference>
<protein>
    <recommendedName>
        <fullName evidence="12">NADH-cytochrome b5 reductase</fullName>
        <ecNumber evidence="12">1.6.2.2</ecNumber>
    </recommendedName>
</protein>
<keyword evidence="6 11" id="KW-0274">FAD</keyword>
<evidence type="ECO:0000256" key="7">
    <source>
        <dbReference type="ARBA" id="ARBA00022989"/>
    </source>
</evidence>
<dbReference type="PROSITE" id="PS51384">
    <property type="entry name" value="FAD_FR"/>
    <property type="match status" value="1"/>
</dbReference>
<dbReference type="Gene3D" id="2.40.30.10">
    <property type="entry name" value="Translation factors"/>
    <property type="match status" value="1"/>
</dbReference>
<reference evidence="15 16" key="1">
    <citation type="submission" date="2019-01" db="EMBL/GenBank/DDBJ databases">
        <authorList>
            <person name="Ferrante I. M."/>
        </authorList>
    </citation>
    <scope>NUCLEOTIDE SEQUENCE [LARGE SCALE GENOMIC DNA]</scope>
    <source>
        <strain evidence="15 16">B856</strain>
    </source>
</reference>
<evidence type="ECO:0000256" key="4">
    <source>
        <dbReference type="ARBA" id="ARBA00022692"/>
    </source>
</evidence>
<feature type="transmembrane region" description="Helical" evidence="13">
    <location>
        <begin position="6"/>
        <end position="25"/>
    </location>
</feature>
<dbReference type="InterPro" id="IPR017938">
    <property type="entry name" value="Riboflavin_synthase-like_b-brl"/>
</dbReference>
<dbReference type="CDD" id="cd06183">
    <property type="entry name" value="cyt_b5_reduct_like"/>
    <property type="match status" value="1"/>
</dbReference>
<feature type="domain" description="FAD-binding FR-type" evidence="14">
    <location>
        <begin position="37"/>
        <end position="155"/>
    </location>
</feature>
<keyword evidence="5" id="KW-1000">Mitochondrion outer membrane</keyword>
<evidence type="ECO:0000313" key="15">
    <source>
        <dbReference type="EMBL" id="VEU40420.1"/>
    </source>
</evidence>
<evidence type="ECO:0000256" key="8">
    <source>
        <dbReference type="ARBA" id="ARBA00023002"/>
    </source>
</evidence>
<keyword evidence="4 13" id="KW-0812">Transmembrane</keyword>
<dbReference type="EC" id="1.6.2.2" evidence="12"/>
<comment type="catalytic activity">
    <reaction evidence="12">
        <text>2 Fe(III)-[cytochrome b5] + NADH = 2 Fe(II)-[cytochrome b5] + NAD(+) + H(+)</text>
        <dbReference type="Rhea" id="RHEA:46680"/>
        <dbReference type="Rhea" id="RHEA-COMP:10438"/>
        <dbReference type="Rhea" id="RHEA-COMP:10439"/>
        <dbReference type="ChEBI" id="CHEBI:15378"/>
        <dbReference type="ChEBI" id="CHEBI:29033"/>
        <dbReference type="ChEBI" id="CHEBI:29034"/>
        <dbReference type="ChEBI" id="CHEBI:57540"/>
        <dbReference type="ChEBI" id="CHEBI:57945"/>
        <dbReference type="EC" id="1.6.2.2"/>
    </reaction>
</comment>
<dbReference type="InterPro" id="IPR017927">
    <property type="entry name" value="FAD-bd_FR_type"/>
</dbReference>
<evidence type="ECO:0000256" key="9">
    <source>
        <dbReference type="ARBA" id="ARBA00023027"/>
    </source>
</evidence>
<evidence type="ECO:0000256" key="10">
    <source>
        <dbReference type="ARBA" id="ARBA00023136"/>
    </source>
</evidence>
<evidence type="ECO:0000256" key="12">
    <source>
        <dbReference type="RuleBase" id="RU361226"/>
    </source>
</evidence>
<dbReference type="PANTHER" id="PTHR19370">
    <property type="entry name" value="NADH-CYTOCHROME B5 REDUCTASE"/>
    <property type="match status" value="1"/>
</dbReference>
<evidence type="ECO:0000256" key="2">
    <source>
        <dbReference type="ARBA" id="ARBA00004294"/>
    </source>
</evidence>
<feature type="binding site" evidence="11">
    <location>
        <position position="130"/>
    </location>
    <ligand>
        <name>FAD</name>
        <dbReference type="ChEBI" id="CHEBI:57692"/>
    </ligand>
</feature>
<keyword evidence="9 12" id="KW-0520">NAD</keyword>
<gene>
    <name evidence="15" type="ORF">PSNMU_V1.4_AUG-EV-PASAV3_0073180</name>
</gene>
<dbReference type="Pfam" id="PF00970">
    <property type="entry name" value="FAD_binding_6"/>
    <property type="match status" value="1"/>
</dbReference>
<keyword evidence="5" id="KW-0496">Mitochondrion</keyword>
<dbReference type="PRINTS" id="PR00406">
    <property type="entry name" value="CYTB5RDTASE"/>
</dbReference>
<evidence type="ECO:0000313" key="16">
    <source>
        <dbReference type="Proteomes" id="UP000291116"/>
    </source>
</evidence>
<proteinExistence type="inferred from homology"/>
<dbReference type="InterPro" id="IPR001834">
    <property type="entry name" value="CBR-like"/>
</dbReference>
<dbReference type="InterPro" id="IPR001433">
    <property type="entry name" value="OxRdtase_FAD/NAD-bd"/>
</dbReference>
<feature type="binding site" evidence="11">
    <location>
        <position position="114"/>
    </location>
    <ligand>
        <name>FAD</name>
        <dbReference type="ChEBI" id="CHEBI:57692"/>
    </ligand>
</feature>
<keyword evidence="3 11" id="KW-0285">Flavoprotein</keyword>
<feature type="binding site" evidence="11">
    <location>
        <position position="112"/>
    </location>
    <ligand>
        <name>FAD</name>
        <dbReference type="ChEBI" id="CHEBI:57692"/>
    </ligand>
</feature>
<feature type="binding site" evidence="11">
    <location>
        <position position="95"/>
    </location>
    <ligand>
        <name>FAD</name>
        <dbReference type="ChEBI" id="CHEBI:57692"/>
    </ligand>
</feature>
<feature type="binding site" evidence="11">
    <location>
        <position position="131"/>
    </location>
    <ligand>
        <name>FAD</name>
        <dbReference type="ChEBI" id="CHEBI:57692"/>
    </ligand>
</feature>
<evidence type="ECO:0000256" key="6">
    <source>
        <dbReference type="ARBA" id="ARBA00022827"/>
    </source>
</evidence>
<comment type="cofactor">
    <cofactor evidence="1 11 12">
        <name>FAD</name>
        <dbReference type="ChEBI" id="CHEBI:57692"/>
    </cofactor>
</comment>
<keyword evidence="8 12" id="KW-0560">Oxidoreductase</keyword>
<dbReference type="AlphaFoldDB" id="A0A448ZEH8"/>
<evidence type="ECO:0000256" key="13">
    <source>
        <dbReference type="SAM" id="Phobius"/>
    </source>
</evidence>
<dbReference type="Pfam" id="PF00175">
    <property type="entry name" value="NAD_binding_1"/>
    <property type="match status" value="1"/>
</dbReference>
<evidence type="ECO:0000256" key="3">
    <source>
        <dbReference type="ARBA" id="ARBA00022630"/>
    </source>
</evidence>
<dbReference type="FunFam" id="2.40.30.10:FF:000021">
    <property type="entry name" value="NADH-cytochrome b5 reductase"/>
    <property type="match status" value="1"/>
</dbReference>